<sequence length="16" mass="1909">MMMMRLIGRELKSAIE</sequence>
<proteinExistence type="predicted"/>
<organism evidence="1">
    <name type="scientific">Rhizophora mucronata</name>
    <name type="common">Asiatic mangrove</name>
    <dbReference type="NCBI Taxonomy" id="61149"/>
    <lineage>
        <taxon>Eukaryota</taxon>
        <taxon>Viridiplantae</taxon>
        <taxon>Streptophyta</taxon>
        <taxon>Embryophyta</taxon>
        <taxon>Tracheophyta</taxon>
        <taxon>Spermatophyta</taxon>
        <taxon>Magnoliopsida</taxon>
        <taxon>eudicotyledons</taxon>
        <taxon>Gunneridae</taxon>
        <taxon>Pentapetalae</taxon>
        <taxon>rosids</taxon>
        <taxon>fabids</taxon>
        <taxon>Malpighiales</taxon>
        <taxon>Rhizophoraceae</taxon>
        <taxon>Rhizophora</taxon>
    </lineage>
</organism>
<name>A0A2P2N273_RHIMU</name>
<protein>
    <submittedName>
        <fullName evidence="1">Uncharacterized protein</fullName>
    </submittedName>
</protein>
<dbReference type="AlphaFoldDB" id="A0A2P2N273"/>
<reference evidence="1" key="1">
    <citation type="submission" date="2018-02" db="EMBL/GenBank/DDBJ databases">
        <title>Rhizophora mucronata_Transcriptome.</title>
        <authorList>
            <person name="Meera S.P."/>
            <person name="Sreeshan A."/>
            <person name="Augustine A."/>
        </authorList>
    </citation>
    <scope>NUCLEOTIDE SEQUENCE</scope>
    <source>
        <tissue evidence="1">Leaf</tissue>
    </source>
</reference>
<dbReference type="EMBL" id="GGEC01056105">
    <property type="protein sequence ID" value="MBX36589.1"/>
    <property type="molecule type" value="Transcribed_RNA"/>
</dbReference>
<accession>A0A2P2N273</accession>
<evidence type="ECO:0000313" key="1">
    <source>
        <dbReference type="EMBL" id="MBX36589.1"/>
    </source>
</evidence>